<accession>A0AC34QL35</accession>
<dbReference type="Proteomes" id="UP000887576">
    <property type="component" value="Unplaced"/>
</dbReference>
<evidence type="ECO:0000313" key="2">
    <source>
        <dbReference type="WBParaSite" id="JU765_v2.g17239.t1"/>
    </source>
</evidence>
<reference evidence="2" key="1">
    <citation type="submission" date="2022-11" db="UniProtKB">
        <authorList>
            <consortium name="WormBaseParasite"/>
        </authorList>
    </citation>
    <scope>IDENTIFICATION</scope>
</reference>
<name>A0AC34QL35_9BILA</name>
<organism evidence="1 2">
    <name type="scientific">Panagrolaimus sp. JU765</name>
    <dbReference type="NCBI Taxonomy" id="591449"/>
    <lineage>
        <taxon>Eukaryota</taxon>
        <taxon>Metazoa</taxon>
        <taxon>Ecdysozoa</taxon>
        <taxon>Nematoda</taxon>
        <taxon>Chromadorea</taxon>
        <taxon>Rhabditida</taxon>
        <taxon>Tylenchina</taxon>
        <taxon>Panagrolaimomorpha</taxon>
        <taxon>Panagrolaimoidea</taxon>
        <taxon>Panagrolaimidae</taxon>
        <taxon>Panagrolaimus</taxon>
    </lineage>
</organism>
<protein>
    <submittedName>
        <fullName evidence="2">Piwi domain-containing protein</fullName>
    </submittedName>
</protein>
<proteinExistence type="predicted"/>
<sequence length="949" mass="107018">MSDSGSNGRKRGGKSSGSGDRSDRSADPDIRKHRTQMKENYKQYFEKEGLEPGDVELDEKMPAGKRGNEKLTTNLYGVLVKPKLPVFQYDVTIEGLVPAPNDKTKTIAFTKKSLQDPIVIDRKNNCRVVMKAAIEKYIDFFFNRNNVFYDLQSLLYSTRELTADGVFPKIMQDGAILCVFLLENPNSADWQYFLDANGEPLAYFKQFLEIGLYLRRVVRETELIAGNNEIAFNGDITTFDRSSLNFLELVISQYPLFNPNEFVSFPKGRLYLLQPQEYLDADYVERMNGFSDTKYVGAGLKKSMKYVEGPKGRGYSNTALIIAPLKTVFFRNMTVAEYLLAGINQNNMSEAKRIMESSKNRVKNLVVYNPNLRLPRKFVVTRFNLQGPRNTFFVDRNGVRISTEEYFLREYGVRLRFPDVFMVCGKNPNEQLPIEVAVIDDNQIAQKSQLTSREDANMVRLAAQLPSALKREVERWGEALHLNSEIFAANNITCSGKPLAVDGRIVNAPTIKYQGNAANVSAADGKWLTGMNKYYRPGTGCQWALIKIGQFQFDRERVIDTIVQTALRKGINLPPKPVDYHEVVYLNDLKDSFERVKSKNGEFIIAITDIKIQLQGLLKKLERDYEIGTQNITSKVAQDITGRGRATLENVFSKFNVKLGGLNYDVDLSPLKNSFGSAPLIIGISLSHAGSIDKVQQARGGTVTSRKLSALGFAANTNPKAQLDFVGDHIPSTPHRNEVVDLIASIVGYCTSRFVENRGRPTSVVIYLNGSSEGDFEMLLRYEVPLIQRALKSHLGDVPPFTIIVPNKLHLIRIFREKINENASVTEQNLAPGTVVDYGIVHPRINEFYLNSHSALLGTSRVPRYIILRNKNKNADLDSIITLTHYLTFGYQIVTSTTSLPSPCMIAQQYADRGSKIYPEITDTSDENLIKDRYGYRTSEKFRNIRINA</sequence>
<evidence type="ECO:0000313" key="1">
    <source>
        <dbReference type="Proteomes" id="UP000887576"/>
    </source>
</evidence>
<dbReference type="WBParaSite" id="JU765_v2.g17239.t1">
    <property type="protein sequence ID" value="JU765_v2.g17239.t1"/>
    <property type="gene ID" value="JU765_v2.g17239"/>
</dbReference>